<feature type="region of interest" description="Disordered" evidence="1">
    <location>
        <begin position="47"/>
        <end position="91"/>
    </location>
</feature>
<sequence>MFDLSRLPSFSELRGQHADATFDEFAEFREEATAILETWNKITQEEFESTTSDVRTSGIKRSQSQSQMHSPPTVPVASSTSPVFNSQTPSHKRTKLARTLADSPPHAIGGANPFHILAIKRQSESHRDRMQHTSTICSEFLLATKHYIEFNCKLLPVSADLNKLPQYMKDIPNFREAPNYCYFLYTIIRDSSAHVGQGHVFWGSDFVFFLRAAQTSICLHTIAKDPLCKSKLSTSQGQRVDKVLVQVGTTYKDAVTTKKGQTNFLGLTRPVSIESVIQSQMFLLPVDLGTMPMAIFRESVDAGLILLKRELLIMLGKWDELPSRSNRNLPGLLDAMGALHVDKRNDTLYTRAGEFSPDRLVGGCLKTLCNLVKELNKLSFERDDYPLPLQISLCLIGSMMELLLFLKTDRDAMAPHWRFFDLMLLSYFVEVSLADKIEDVGVENLE</sequence>
<accession>A0A1Y2ANX5</accession>
<evidence type="ECO:0000313" key="2">
    <source>
        <dbReference type="EMBL" id="ORY24183.1"/>
    </source>
</evidence>
<reference evidence="3 4" key="1">
    <citation type="submission" date="2016-07" db="EMBL/GenBank/DDBJ databases">
        <title>Pervasive Adenine N6-methylation of Active Genes in Fungi.</title>
        <authorList>
            <consortium name="DOE Joint Genome Institute"/>
            <person name="Mondo S.J."/>
            <person name="Dannebaum R.O."/>
            <person name="Kuo R.C."/>
            <person name="Labutti K."/>
            <person name="Haridas S."/>
            <person name="Kuo A."/>
            <person name="Salamov A."/>
            <person name="Ahrendt S.R."/>
            <person name="Lipzen A."/>
            <person name="Sullivan W."/>
            <person name="Andreopoulos W.B."/>
            <person name="Clum A."/>
            <person name="Lindquist E."/>
            <person name="Daum C."/>
            <person name="Ramamoorthy G.K."/>
            <person name="Gryganskyi A."/>
            <person name="Culley D."/>
            <person name="Magnuson J.K."/>
            <person name="James T.Y."/>
            <person name="O'Malley M.A."/>
            <person name="Stajich J.E."/>
            <person name="Spatafora J.W."/>
            <person name="Visel A."/>
            <person name="Grigoriev I.V."/>
        </authorList>
    </citation>
    <scope>NUCLEOTIDE SEQUENCE [LARGE SCALE GENOMIC DNA]</scope>
    <source>
        <strain evidence="3 4">JEL800</strain>
    </source>
</reference>
<protein>
    <submittedName>
        <fullName evidence="3">Uncharacterized protein</fullName>
    </submittedName>
</protein>
<evidence type="ECO:0000313" key="3">
    <source>
        <dbReference type="EMBL" id="ORY24186.1"/>
    </source>
</evidence>
<dbReference type="AlphaFoldDB" id="A0A1Y2ANX5"/>
<keyword evidence="4" id="KW-1185">Reference proteome</keyword>
<dbReference type="EMBL" id="MCGO01000147">
    <property type="protein sequence ID" value="ORY24186.1"/>
    <property type="molecule type" value="Genomic_DNA"/>
</dbReference>
<evidence type="ECO:0000256" key="1">
    <source>
        <dbReference type="SAM" id="MobiDB-lite"/>
    </source>
</evidence>
<name>A0A1Y2ANX5_9FUNG</name>
<feature type="compositionally biased region" description="Polar residues" evidence="1">
    <location>
        <begin position="49"/>
        <end position="69"/>
    </location>
</feature>
<dbReference type="Proteomes" id="UP000193642">
    <property type="component" value="Unassembled WGS sequence"/>
</dbReference>
<gene>
    <name evidence="2" type="ORF">BCR33DRAFT_860437</name>
    <name evidence="3" type="ORF">BCR33DRAFT_860438</name>
</gene>
<dbReference type="OrthoDB" id="2179303at2759"/>
<proteinExistence type="predicted"/>
<dbReference type="EMBL" id="MCGO01000147">
    <property type="protein sequence ID" value="ORY24183.1"/>
    <property type="molecule type" value="Genomic_DNA"/>
</dbReference>
<evidence type="ECO:0000313" key="4">
    <source>
        <dbReference type="Proteomes" id="UP000193642"/>
    </source>
</evidence>
<comment type="caution">
    <text evidence="3">The sequence shown here is derived from an EMBL/GenBank/DDBJ whole genome shotgun (WGS) entry which is preliminary data.</text>
</comment>
<organism evidence="3 4">
    <name type="scientific">Rhizoclosmatium globosum</name>
    <dbReference type="NCBI Taxonomy" id="329046"/>
    <lineage>
        <taxon>Eukaryota</taxon>
        <taxon>Fungi</taxon>
        <taxon>Fungi incertae sedis</taxon>
        <taxon>Chytridiomycota</taxon>
        <taxon>Chytridiomycota incertae sedis</taxon>
        <taxon>Chytridiomycetes</taxon>
        <taxon>Chytridiales</taxon>
        <taxon>Chytriomycetaceae</taxon>
        <taxon>Rhizoclosmatium</taxon>
    </lineage>
</organism>